<evidence type="ECO:0000313" key="10">
    <source>
        <dbReference type="EMBL" id="AXF85562.1"/>
    </source>
</evidence>
<dbReference type="InterPro" id="IPR010372">
    <property type="entry name" value="DNA_pol3_delta_N"/>
</dbReference>
<comment type="similarity">
    <text evidence="7">Belongs to the DNA polymerase HolA subunit family.</text>
</comment>
<dbReference type="SUPFAM" id="SSF48019">
    <property type="entry name" value="post-AAA+ oligomerization domain-like"/>
    <property type="match status" value="1"/>
</dbReference>
<dbReference type="EC" id="2.7.7.7" evidence="1"/>
<evidence type="ECO:0000259" key="9">
    <source>
        <dbReference type="Pfam" id="PF06144"/>
    </source>
</evidence>
<dbReference type="InterPro" id="IPR005790">
    <property type="entry name" value="DNA_polIII_delta"/>
</dbReference>
<evidence type="ECO:0000256" key="3">
    <source>
        <dbReference type="ARBA" id="ARBA00022679"/>
    </source>
</evidence>
<evidence type="ECO:0000256" key="4">
    <source>
        <dbReference type="ARBA" id="ARBA00022695"/>
    </source>
</evidence>
<dbReference type="KEGG" id="hyf:DTO96_101293"/>
<evidence type="ECO:0000256" key="8">
    <source>
        <dbReference type="ARBA" id="ARBA00049244"/>
    </source>
</evidence>
<dbReference type="CDD" id="cd18138">
    <property type="entry name" value="HLD_clamp_pol_III_delta"/>
    <property type="match status" value="1"/>
</dbReference>
<evidence type="ECO:0000313" key="11">
    <source>
        <dbReference type="Proteomes" id="UP000252182"/>
    </source>
</evidence>
<accession>A0A345DB24</accession>
<evidence type="ECO:0000256" key="7">
    <source>
        <dbReference type="ARBA" id="ARBA00034754"/>
    </source>
</evidence>
<name>A0A345DB24_9BURK</name>
<evidence type="ECO:0000256" key="5">
    <source>
        <dbReference type="ARBA" id="ARBA00022705"/>
    </source>
</evidence>
<reference evidence="11" key="1">
    <citation type="submission" date="2018-07" db="EMBL/GenBank/DDBJ databases">
        <authorList>
            <person name="Kim H."/>
        </authorList>
    </citation>
    <scope>NUCLEOTIDE SEQUENCE [LARGE SCALE GENOMIC DNA]</scope>
    <source>
        <strain evidence="11">F02</strain>
    </source>
</reference>
<gene>
    <name evidence="10" type="primary">holA</name>
    <name evidence="10" type="ORF">DTO96_101293</name>
</gene>
<dbReference type="Gene3D" id="3.40.50.300">
    <property type="entry name" value="P-loop containing nucleotide triphosphate hydrolases"/>
    <property type="match status" value="1"/>
</dbReference>
<keyword evidence="4 10" id="KW-0548">Nucleotidyltransferase</keyword>
<sequence length="332" mass="36626">MSPTFRPPLKPLYVISGDEILLIQESVDALRAAARAEGYSEREVLNVEGRFDWGQLTESLQSLSLFGDRKIVELRIPSGKPGKDGGDALKQLASQLSDDVLIIVTLPKLDKTSKNSVWFKAISTAGELIEISNVVLAHLPRWISDRLKINNQSASPAALQLMSQQFEGNLIAAHQEIQKLALLFPAGALNDEQVQHSVFNVARYDVFGLSEGLLSGNVARVCRMIEGLKAEGESIILVLWALTEDVRTLTALKIEVQNGAHLASAMREKRVWGPREKLMPLAVNALTLPFLKNALQRTHELDRLAKGLSKGDVWDATLQLASQMALRIQQKK</sequence>
<dbReference type="GO" id="GO:0009360">
    <property type="term" value="C:DNA polymerase III complex"/>
    <property type="evidence" value="ECO:0007669"/>
    <property type="project" value="InterPro"/>
</dbReference>
<dbReference type="OrthoDB" id="9770982at2"/>
<keyword evidence="5" id="KW-0235">DNA replication</keyword>
<dbReference type="GO" id="GO:0006261">
    <property type="term" value="P:DNA-templated DNA replication"/>
    <property type="evidence" value="ECO:0007669"/>
    <property type="project" value="TreeGrafter"/>
</dbReference>
<dbReference type="Gene3D" id="1.20.272.10">
    <property type="match status" value="1"/>
</dbReference>
<evidence type="ECO:0000256" key="2">
    <source>
        <dbReference type="ARBA" id="ARBA00017703"/>
    </source>
</evidence>
<dbReference type="InterPro" id="IPR027417">
    <property type="entry name" value="P-loop_NTPase"/>
</dbReference>
<organism evidence="10 11">
    <name type="scientific">Ephemeroptericola cinctiostellae</name>
    <dbReference type="NCBI Taxonomy" id="2268024"/>
    <lineage>
        <taxon>Bacteria</taxon>
        <taxon>Pseudomonadati</taxon>
        <taxon>Pseudomonadota</taxon>
        <taxon>Betaproteobacteria</taxon>
        <taxon>Burkholderiales</taxon>
        <taxon>Burkholderiaceae</taxon>
        <taxon>Ephemeroptericola</taxon>
    </lineage>
</organism>
<proteinExistence type="inferred from homology"/>
<protein>
    <recommendedName>
        <fullName evidence="2">DNA polymerase III subunit delta</fullName>
        <ecNumber evidence="1">2.7.7.7</ecNumber>
    </recommendedName>
</protein>
<feature type="domain" description="DNA polymerase III delta N-terminal" evidence="9">
    <location>
        <begin position="13"/>
        <end position="130"/>
    </location>
</feature>
<dbReference type="PANTHER" id="PTHR34388">
    <property type="entry name" value="DNA POLYMERASE III SUBUNIT DELTA"/>
    <property type="match status" value="1"/>
</dbReference>
<dbReference type="PANTHER" id="PTHR34388:SF1">
    <property type="entry name" value="DNA POLYMERASE III SUBUNIT DELTA"/>
    <property type="match status" value="1"/>
</dbReference>
<dbReference type="Proteomes" id="UP000252182">
    <property type="component" value="Chromosome"/>
</dbReference>
<dbReference type="Pfam" id="PF06144">
    <property type="entry name" value="DNA_pol3_delta"/>
    <property type="match status" value="1"/>
</dbReference>
<dbReference type="InterPro" id="IPR008921">
    <property type="entry name" value="DNA_pol3_clamp-load_cplx_C"/>
</dbReference>
<keyword evidence="6" id="KW-0239">DNA-directed DNA polymerase</keyword>
<keyword evidence="11" id="KW-1185">Reference proteome</keyword>
<dbReference type="AlphaFoldDB" id="A0A345DB24"/>
<dbReference type="SUPFAM" id="SSF52540">
    <property type="entry name" value="P-loop containing nucleoside triphosphate hydrolases"/>
    <property type="match status" value="1"/>
</dbReference>
<evidence type="ECO:0000256" key="1">
    <source>
        <dbReference type="ARBA" id="ARBA00012417"/>
    </source>
</evidence>
<dbReference type="RefSeq" id="WP_114562746.1">
    <property type="nucleotide sequence ID" value="NZ_CP031124.1"/>
</dbReference>
<keyword evidence="3 10" id="KW-0808">Transferase</keyword>
<dbReference type="NCBIfam" id="TIGR01128">
    <property type="entry name" value="holA"/>
    <property type="match status" value="1"/>
</dbReference>
<dbReference type="GO" id="GO:0003887">
    <property type="term" value="F:DNA-directed DNA polymerase activity"/>
    <property type="evidence" value="ECO:0007669"/>
    <property type="project" value="UniProtKB-KW"/>
</dbReference>
<dbReference type="EMBL" id="CP031124">
    <property type="protein sequence ID" value="AXF85562.1"/>
    <property type="molecule type" value="Genomic_DNA"/>
</dbReference>
<dbReference type="Gene3D" id="1.10.8.60">
    <property type="match status" value="1"/>
</dbReference>
<evidence type="ECO:0000256" key="6">
    <source>
        <dbReference type="ARBA" id="ARBA00022932"/>
    </source>
</evidence>
<comment type="catalytic activity">
    <reaction evidence="8">
        <text>DNA(n) + a 2'-deoxyribonucleoside 5'-triphosphate = DNA(n+1) + diphosphate</text>
        <dbReference type="Rhea" id="RHEA:22508"/>
        <dbReference type="Rhea" id="RHEA-COMP:17339"/>
        <dbReference type="Rhea" id="RHEA-COMP:17340"/>
        <dbReference type="ChEBI" id="CHEBI:33019"/>
        <dbReference type="ChEBI" id="CHEBI:61560"/>
        <dbReference type="ChEBI" id="CHEBI:173112"/>
        <dbReference type="EC" id="2.7.7.7"/>
    </reaction>
</comment>
<dbReference type="GO" id="GO:0003677">
    <property type="term" value="F:DNA binding"/>
    <property type="evidence" value="ECO:0007669"/>
    <property type="project" value="InterPro"/>
</dbReference>